<feature type="disulfide bond" evidence="8">
    <location>
        <begin position="678"/>
        <end position="687"/>
    </location>
</feature>
<dbReference type="SMART" id="SM00136">
    <property type="entry name" value="LamNT"/>
    <property type="match status" value="1"/>
</dbReference>
<proteinExistence type="predicted"/>
<dbReference type="Gene3D" id="2.60.120.260">
    <property type="entry name" value="Galactose-binding domain-like"/>
    <property type="match status" value="1"/>
</dbReference>
<evidence type="ECO:0000256" key="8">
    <source>
        <dbReference type="PROSITE-ProRule" id="PRU00460"/>
    </source>
</evidence>
<dbReference type="Pfam" id="PF00053">
    <property type="entry name" value="EGF_laminin"/>
    <property type="match status" value="7"/>
</dbReference>
<reference evidence="12 13" key="1">
    <citation type="submission" date="2021-07" db="EMBL/GenBank/DDBJ databases">
        <authorList>
            <person name="Palmer J.M."/>
        </authorList>
    </citation>
    <scope>NUCLEOTIDE SEQUENCE [LARGE SCALE GENOMIC DNA]</scope>
    <source>
        <strain evidence="12 13">AT_MEX2019</strain>
        <tissue evidence="12">Muscle</tissue>
    </source>
</reference>
<evidence type="ECO:0000256" key="2">
    <source>
        <dbReference type="ARBA" id="ARBA00022729"/>
    </source>
</evidence>
<feature type="domain" description="Laminin EGF-like" evidence="9">
    <location>
        <begin position="374"/>
        <end position="422"/>
    </location>
</feature>
<feature type="non-terminal residue" evidence="12">
    <location>
        <position position="1"/>
    </location>
</feature>
<evidence type="ECO:0000256" key="1">
    <source>
        <dbReference type="ARBA" id="ARBA00004302"/>
    </source>
</evidence>
<keyword evidence="3" id="KW-0677">Repeat</keyword>
<sequence>QHPIKYAIDGTNYWWQSPSIMNGMEYHYVTITLDLKQIFQIAYVIIKAANSPRPGNWMLERSIDGVTFEPWQYYAITDTECLTRFNINPRTGPPSYTRDDEVICTSFYSKIHPLENGEIHTSLINGRPSADNPSPTLLTFTSARYIRLVFQRIRTLNADLMTLTLSDPKDIDPIVTRRYYYSIKDISVGGMCICYGHAKACPLNPATKKFSCECEDNTCGESCDHCCPGYHQQPWMAGTFLTRHVCEKCNCHNKAEECYFNQTVADLSLSLDIHGQYRGGGVCIGCRDNTAGINCQSCVSGYYRPTEVSVDEEDPCIPCSCDPYGSISQTCVADESQAFSGQPAGSCWCKEGFRGLRCDRCAIGYKGYPTCERCNCSVEGSINADPCVTPCICKENVEGENCDRCKLGFYNLQHGNRRGCEKCFCMGIASQCSSSPWDFGNVTTLAGWHLVGETGGRVWPVHRETPSYLTVRHSDVVNDLGSAYYWNAPEMYLGNKISAYGGNVVFTVSYTTHQQEQVAIRVTSEPDLIIEGGGMKLIDKRFGQPVYPSSTSTKHIVLLPENFLVSETGQPISRRDFLLVLANVTGLMVRASYSTETSAVYRLHSFSMQVANPFASGKRASAVEMCVCPTGYGGLSCETCRPGFRRVHSKLYNGVCEPCNCNGHSSHCHEFTGHCLDCTHHTAGHHCDTCTPGYYGNATQGTTQDCQPCACPLNLPSNNFSPTCYLAEGGELLCDRCQPGNTGSRCDRCSNGYYGQPALPGGSCQPCTCNGNLDLSVPDSCDSITGQCLRCRQGYDGVTCDSCADGYYGDAITLQNCQ</sequence>
<keyword evidence="13" id="KW-1185">Reference proteome</keyword>
<feature type="domain" description="Laminin EGF-like" evidence="9">
    <location>
        <begin position="319"/>
        <end position="373"/>
    </location>
</feature>
<evidence type="ECO:0000256" key="3">
    <source>
        <dbReference type="ARBA" id="ARBA00022737"/>
    </source>
</evidence>
<evidence type="ECO:0000259" key="11">
    <source>
        <dbReference type="PROSITE" id="PS51117"/>
    </source>
</evidence>
<dbReference type="SUPFAM" id="SSF57196">
    <property type="entry name" value="EGF/Laminin"/>
    <property type="match status" value="7"/>
</dbReference>
<feature type="disulfide bond" evidence="8">
    <location>
        <begin position="319"/>
        <end position="331"/>
    </location>
</feature>
<dbReference type="PROSITE" id="PS51115">
    <property type="entry name" value="LAMININ_IVA"/>
    <property type="match status" value="1"/>
</dbReference>
<evidence type="ECO:0000256" key="6">
    <source>
        <dbReference type="ARBA" id="ARBA00023180"/>
    </source>
</evidence>
<dbReference type="SMART" id="SM00180">
    <property type="entry name" value="EGF_Lam"/>
    <property type="match status" value="7"/>
</dbReference>
<dbReference type="PROSITE" id="PS50027">
    <property type="entry name" value="EGF_LAM_2"/>
    <property type="match status" value="5"/>
</dbReference>
<dbReference type="InterPro" id="IPR008211">
    <property type="entry name" value="Laminin_N"/>
</dbReference>
<keyword evidence="6" id="KW-0325">Glycoprotein</keyword>
<keyword evidence="7 8" id="KW-0424">Laminin EGF-like domain</keyword>
<feature type="disulfide bond" evidence="8">
    <location>
        <begin position="349"/>
        <end position="358"/>
    </location>
</feature>
<feature type="disulfide bond" evidence="8">
    <location>
        <begin position="737"/>
        <end position="746"/>
    </location>
</feature>
<evidence type="ECO:0000259" key="9">
    <source>
        <dbReference type="PROSITE" id="PS50027"/>
    </source>
</evidence>
<dbReference type="Pfam" id="PF24973">
    <property type="entry name" value="EGF_LMN_ATRN"/>
    <property type="match status" value="1"/>
</dbReference>
<feature type="disulfide bond" evidence="8">
    <location>
        <begin position="803"/>
        <end position="817"/>
    </location>
</feature>
<evidence type="ECO:0000313" key="12">
    <source>
        <dbReference type="EMBL" id="MED6231452.1"/>
    </source>
</evidence>
<name>A0ABU7A0A7_9TELE</name>
<dbReference type="Gene3D" id="2.10.25.10">
    <property type="entry name" value="Laminin"/>
    <property type="match status" value="6"/>
</dbReference>
<feature type="disulfide bond" evidence="8">
    <location>
        <begin position="791"/>
        <end position="800"/>
    </location>
</feature>
<dbReference type="InterPro" id="IPR056863">
    <property type="entry name" value="LMN_ATRN_NET-like_EGF"/>
</dbReference>
<keyword evidence="4" id="KW-0084">Basement membrane</keyword>
<dbReference type="InterPro" id="IPR002049">
    <property type="entry name" value="LE_dom"/>
</dbReference>
<dbReference type="EMBL" id="JAHUTI010000028">
    <property type="protein sequence ID" value="MED6231452.1"/>
    <property type="molecule type" value="Genomic_DNA"/>
</dbReference>
<comment type="caution">
    <text evidence="12">The sequence shown here is derived from an EMBL/GenBank/DDBJ whole genome shotgun (WGS) entry which is preliminary data.</text>
</comment>
<comment type="subcellular location">
    <subcellularLocation>
        <location evidence="1">Secreted</location>
        <location evidence="1">Extracellular space</location>
        <location evidence="1">Extracellular matrix</location>
        <location evidence="1">Basement membrane</location>
    </subcellularLocation>
</comment>
<dbReference type="SMART" id="SM00281">
    <property type="entry name" value="LamB"/>
    <property type="match status" value="1"/>
</dbReference>
<keyword evidence="5 8" id="KW-1015">Disulfide bond</keyword>
<dbReference type="PANTHER" id="PTHR10574">
    <property type="entry name" value="NETRIN/LAMININ-RELATED"/>
    <property type="match status" value="1"/>
</dbReference>
<evidence type="ECO:0000256" key="7">
    <source>
        <dbReference type="ARBA" id="ARBA00023292"/>
    </source>
</evidence>
<dbReference type="InterPro" id="IPR050440">
    <property type="entry name" value="Laminin/Netrin_ECM"/>
</dbReference>
<keyword evidence="2" id="KW-0732">Signal</keyword>
<dbReference type="CDD" id="cd00055">
    <property type="entry name" value="EGF_Lam"/>
    <property type="match status" value="6"/>
</dbReference>
<evidence type="ECO:0000256" key="5">
    <source>
        <dbReference type="ARBA" id="ARBA00023157"/>
    </source>
</evidence>
<organism evidence="12 13">
    <name type="scientific">Ataeniobius toweri</name>
    <dbReference type="NCBI Taxonomy" id="208326"/>
    <lineage>
        <taxon>Eukaryota</taxon>
        <taxon>Metazoa</taxon>
        <taxon>Chordata</taxon>
        <taxon>Craniata</taxon>
        <taxon>Vertebrata</taxon>
        <taxon>Euteleostomi</taxon>
        <taxon>Actinopterygii</taxon>
        <taxon>Neopterygii</taxon>
        <taxon>Teleostei</taxon>
        <taxon>Neoteleostei</taxon>
        <taxon>Acanthomorphata</taxon>
        <taxon>Ovalentaria</taxon>
        <taxon>Atherinomorphae</taxon>
        <taxon>Cyprinodontiformes</taxon>
        <taxon>Goodeidae</taxon>
        <taxon>Ataeniobius</taxon>
    </lineage>
</organism>
<evidence type="ECO:0008006" key="14">
    <source>
        <dbReference type="Google" id="ProtNLM"/>
    </source>
</evidence>
<dbReference type="PANTHER" id="PTHR10574:SF291">
    <property type="entry name" value="LAMININ SUBUNIT ALPHA-2"/>
    <property type="match status" value="1"/>
</dbReference>
<keyword evidence="4" id="KW-0272">Extracellular matrix</keyword>
<feature type="domain" description="Laminin EGF-like" evidence="9">
    <location>
        <begin position="659"/>
        <end position="708"/>
    </location>
</feature>
<dbReference type="PROSITE" id="PS51117">
    <property type="entry name" value="LAMININ_NTER"/>
    <property type="match status" value="1"/>
</dbReference>
<feature type="domain" description="Laminin IV type A" evidence="10">
    <location>
        <begin position="443"/>
        <end position="625"/>
    </location>
</feature>
<dbReference type="Pfam" id="PF00052">
    <property type="entry name" value="Laminin_B"/>
    <property type="match status" value="1"/>
</dbReference>
<feature type="domain" description="Laminin EGF-like" evidence="9">
    <location>
        <begin position="767"/>
        <end position="818"/>
    </location>
</feature>
<dbReference type="SMART" id="SM00181">
    <property type="entry name" value="EGF"/>
    <property type="match status" value="5"/>
</dbReference>
<feature type="domain" description="Laminin N-terminal" evidence="11">
    <location>
        <begin position="1"/>
        <end position="191"/>
    </location>
</feature>
<accession>A0ABU7A0A7</accession>
<comment type="caution">
    <text evidence="8">Lacks conserved residue(s) required for the propagation of feature annotation.</text>
</comment>
<gene>
    <name evidence="12" type="ORF">ATANTOWER_012801</name>
</gene>
<keyword evidence="4" id="KW-0964">Secreted</keyword>
<evidence type="ECO:0000256" key="4">
    <source>
        <dbReference type="ARBA" id="ARBA00022869"/>
    </source>
</evidence>
<dbReference type="Proteomes" id="UP001345963">
    <property type="component" value="Unassembled WGS sequence"/>
</dbReference>
<dbReference type="InterPro" id="IPR000034">
    <property type="entry name" value="Laminin_IV"/>
</dbReference>
<feature type="non-terminal residue" evidence="12">
    <location>
        <position position="818"/>
    </location>
</feature>
<dbReference type="PROSITE" id="PS01248">
    <property type="entry name" value="EGF_LAM_1"/>
    <property type="match status" value="3"/>
</dbReference>
<evidence type="ECO:0000259" key="10">
    <source>
        <dbReference type="PROSITE" id="PS51115"/>
    </source>
</evidence>
<feature type="disulfide bond" evidence="8">
    <location>
        <begin position="393"/>
        <end position="402"/>
    </location>
</feature>
<dbReference type="Pfam" id="PF00055">
    <property type="entry name" value="Laminin_N"/>
    <property type="match status" value="1"/>
</dbReference>
<feature type="domain" description="Laminin EGF-like" evidence="9">
    <location>
        <begin position="709"/>
        <end position="766"/>
    </location>
</feature>
<evidence type="ECO:0000313" key="13">
    <source>
        <dbReference type="Proteomes" id="UP001345963"/>
    </source>
</evidence>
<dbReference type="InterPro" id="IPR000742">
    <property type="entry name" value="EGF"/>
</dbReference>
<protein>
    <recommendedName>
        <fullName evidence="14">Laminin subunit alpha-2</fullName>
    </recommendedName>
</protein>